<organism evidence="3 4">
    <name type="scientific">Massarina eburnea CBS 473.64</name>
    <dbReference type="NCBI Taxonomy" id="1395130"/>
    <lineage>
        <taxon>Eukaryota</taxon>
        <taxon>Fungi</taxon>
        <taxon>Dikarya</taxon>
        <taxon>Ascomycota</taxon>
        <taxon>Pezizomycotina</taxon>
        <taxon>Dothideomycetes</taxon>
        <taxon>Pleosporomycetidae</taxon>
        <taxon>Pleosporales</taxon>
        <taxon>Massarineae</taxon>
        <taxon>Massarinaceae</taxon>
        <taxon>Massarina</taxon>
    </lineage>
</organism>
<dbReference type="Proteomes" id="UP000799753">
    <property type="component" value="Unassembled WGS sequence"/>
</dbReference>
<feature type="compositionally biased region" description="Basic and acidic residues" evidence="1">
    <location>
        <begin position="72"/>
        <end position="81"/>
    </location>
</feature>
<evidence type="ECO:0000313" key="4">
    <source>
        <dbReference type="Proteomes" id="UP000799753"/>
    </source>
</evidence>
<feature type="compositionally biased region" description="Basic residues" evidence="1">
    <location>
        <begin position="120"/>
        <end position="140"/>
    </location>
</feature>
<feature type="region of interest" description="Disordered" evidence="1">
    <location>
        <begin position="103"/>
        <end position="140"/>
    </location>
</feature>
<dbReference type="AlphaFoldDB" id="A0A6A6S5I6"/>
<accession>A0A6A6S5I6</accession>
<name>A0A6A6S5I6_9PLEO</name>
<keyword evidence="4" id="KW-1185">Reference proteome</keyword>
<sequence length="140" mass="14770">MRFSQTLAVAAFAGLVAASPIDFSIDSIAVRSAEVAEAVTAPFPEKRNPVPQAQTGKKGKGKGKGKKGKKARSIDEFEQISERDAEPIDLSAIDSVIVARTPEPEVDKLVKRAPQANTGKKGKGKGKGKGKKGKKARSTE</sequence>
<evidence type="ECO:0000256" key="2">
    <source>
        <dbReference type="SAM" id="SignalP"/>
    </source>
</evidence>
<evidence type="ECO:0000313" key="3">
    <source>
        <dbReference type="EMBL" id="KAF2643146.1"/>
    </source>
</evidence>
<feature type="signal peptide" evidence="2">
    <location>
        <begin position="1"/>
        <end position="18"/>
    </location>
</feature>
<dbReference type="EMBL" id="MU006780">
    <property type="protein sequence ID" value="KAF2643146.1"/>
    <property type="molecule type" value="Genomic_DNA"/>
</dbReference>
<proteinExistence type="predicted"/>
<feature type="compositionally biased region" description="Basic residues" evidence="1">
    <location>
        <begin position="57"/>
        <end position="71"/>
    </location>
</feature>
<keyword evidence="2" id="KW-0732">Signal</keyword>
<gene>
    <name evidence="3" type="ORF">P280DRAFT_515583</name>
</gene>
<feature type="region of interest" description="Disordered" evidence="1">
    <location>
        <begin position="39"/>
        <end position="81"/>
    </location>
</feature>
<reference evidence="3" key="1">
    <citation type="journal article" date="2020" name="Stud. Mycol.">
        <title>101 Dothideomycetes genomes: a test case for predicting lifestyles and emergence of pathogens.</title>
        <authorList>
            <person name="Haridas S."/>
            <person name="Albert R."/>
            <person name="Binder M."/>
            <person name="Bloem J."/>
            <person name="Labutti K."/>
            <person name="Salamov A."/>
            <person name="Andreopoulos B."/>
            <person name="Baker S."/>
            <person name="Barry K."/>
            <person name="Bills G."/>
            <person name="Bluhm B."/>
            <person name="Cannon C."/>
            <person name="Castanera R."/>
            <person name="Culley D."/>
            <person name="Daum C."/>
            <person name="Ezra D."/>
            <person name="Gonzalez J."/>
            <person name="Henrissat B."/>
            <person name="Kuo A."/>
            <person name="Liang C."/>
            <person name="Lipzen A."/>
            <person name="Lutzoni F."/>
            <person name="Magnuson J."/>
            <person name="Mondo S."/>
            <person name="Nolan M."/>
            <person name="Ohm R."/>
            <person name="Pangilinan J."/>
            <person name="Park H.-J."/>
            <person name="Ramirez L."/>
            <person name="Alfaro M."/>
            <person name="Sun H."/>
            <person name="Tritt A."/>
            <person name="Yoshinaga Y."/>
            <person name="Zwiers L.-H."/>
            <person name="Turgeon B."/>
            <person name="Goodwin S."/>
            <person name="Spatafora J."/>
            <person name="Crous P."/>
            <person name="Grigoriev I."/>
        </authorList>
    </citation>
    <scope>NUCLEOTIDE SEQUENCE</scope>
    <source>
        <strain evidence="3">CBS 473.64</strain>
    </source>
</reference>
<feature type="chain" id="PRO_5025378822" evidence="2">
    <location>
        <begin position="19"/>
        <end position="140"/>
    </location>
</feature>
<evidence type="ECO:0000256" key="1">
    <source>
        <dbReference type="SAM" id="MobiDB-lite"/>
    </source>
</evidence>
<dbReference type="OrthoDB" id="10639672at2759"/>
<protein>
    <submittedName>
        <fullName evidence="3">Uncharacterized protein</fullName>
    </submittedName>
</protein>